<organism evidence="7 8">
    <name type="scientific">Bursaphelenchus okinawaensis</name>
    <dbReference type="NCBI Taxonomy" id="465554"/>
    <lineage>
        <taxon>Eukaryota</taxon>
        <taxon>Metazoa</taxon>
        <taxon>Ecdysozoa</taxon>
        <taxon>Nematoda</taxon>
        <taxon>Chromadorea</taxon>
        <taxon>Rhabditida</taxon>
        <taxon>Tylenchina</taxon>
        <taxon>Tylenchomorpha</taxon>
        <taxon>Aphelenchoidea</taxon>
        <taxon>Aphelenchoididae</taxon>
        <taxon>Bursaphelenchus</taxon>
    </lineage>
</organism>
<feature type="compositionally biased region" description="Polar residues" evidence="5">
    <location>
        <begin position="845"/>
        <end position="854"/>
    </location>
</feature>
<feature type="region of interest" description="Disordered" evidence="5">
    <location>
        <begin position="1016"/>
        <end position="1108"/>
    </location>
</feature>
<feature type="region of interest" description="Disordered" evidence="5">
    <location>
        <begin position="817"/>
        <end position="854"/>
    </location>
</feature>
<dbReference type="Gene3D" id="1.10.418.10">
    <property type="entry name" value="Calponin-like domain"/>
    <property type="match status" value="2"/>
</dbReference>
<dbReference type="PROSITE" id="PS50021">
    <property type="entry name" value="CH"/>
    <property type="match status" value="2"/>
</dbReference>
<evidence type="ECO:0000313" key="8">
    <source>
        <dbReference type="Proteomes" id="UP000614601"/>
    </source>
</evidence>
<dbReference type="InterPro" id="IPR001589">
    <property type="entry name" value="Actinin_actin-bd_CS"/>
</dbReference>
<dbReference type="EMBL" id="CAJFCW020000004">
    <property type="protein sequence ID" value="CAG9109415.1"/>
    <property type="molecule type" value="Genomic_DNA"/>
</dbReference>
<dbReference type="InterPro" id="IPR044801">
    <property type="entry name" value="Filamin"/>
</dbReference>
<feature type="region of interest" description="Disordered" evidence="5">
    <location>
        <begin position="1130"/>
        <end position="1157"/>
    </location>
</feature>
<feature type="repeat" description="Filamin" evidence="4">
    <location>
        <begin position="1199"/>
        <end position="1293"/>
    </location>
</feature>
<dbReference type="PANTHER" id="PTHR38537">
    <property type="entry name" value="JITTERBUG, ISOFORM N"/>
    <property type="match status" value="1"/>
</dbReference>
<evidence type="ECO:0000256" key="2">
    <source>
        <dbReference type="ARBA" id="ARBA00022737"/>
    </source>
</evidence>
<dbReference type="SMART" id="SM00557">
    <property type="entry name" value="IG_FLMN"/>
    <property type="match status" value="8"/>
</dbReference>
<feature type="domain" description="Calponin-homology (CH)" evidence="6">
    <location>
        <begin position="142"/>
        <end position="246"/>
    </location>
</feature>
<keyword evidence="3" id="KW-0009">Actin-binding</keyword>
<dbReference type="InterPro" id="IPR017868">
    <property type="entry name" value="Filamin/ABP280_repeat-like"/>
</dbReference>
<dbReference type="InterPro" id="IPR001715">
    <property type="entry name" value="CH_dom"/>
</dbReference>
<dbReference type="InterPro" id="IPR014756">
    <property type="entry name" value="Ig_E-set"/>
</dbReference>
<dbReference type="PROSITE" id="PS00019">
    <property type="entry name" value="ACTININ_1"/>
    <property type="match status" value="1"/>
</dbReference>
<sequence>MSETSSLAESDPRLLHDAGWKKIQENTFTRWVNQNLALDGEQIENLATDLSDGINLIKLVQILAQRVVGQRYNKKPSLRQQKLDNVQQALNFIENDEGIKLVTIDGTHIVDGNLKLILGLIWTLIYHYSIGQHIDGDKKKGQTPKQRLMAWIKSKLPQDVPVTNFTSDWNDGMALGALVDALAPGSCSGWRQWRPDEALDNTLKAMKAAEGNLGVGRLIAPEELINPNVDEKSVMTFLSQFPRAQAKTAPKGRISGVDAEPVVGRETHFTVEVDKEDTNAVVEIFDPENKEVEATIRPVEGSKTAFNVSYEPKVVGKHEITVYGASESLNTKLGNFSVRVIPAPYLVDFKPEIEVGESQKFRVANLTDKNHTEVLVLDPRGKQSQIEPGPKIGASLAFTHRPDVPGLHSVNVFVDKRHIPGSPFALHATAGATATALVWGRGLSRKGPRVGDHLPVHVDGCDKPIKVEVRNKDGLMVHCAPVFDGLVPVTPNSKESKSRKTFEYAPLGTGPHTVEVTCNGQHLGQSPYEIDVMPKAASPVRAVGPGLEGGVSNEPAVFYVDTKGDANVLEFSTEGPSQADIKSIDNGDNTAIVSYTPQKAGVYKVNVMKNGQHIKDSPFVVMIDPEGEKQVNKPKLLPLSDTEVKVGKKFEFTVESQSTPEVKVYDPNFNPVTVKSADSGNQSLHTYEFIPRSQGKYVICTSVDKVAVDGTPVGVEAVVPTDFSKLHVYGPGVGSQVVTNKPVIFNVDTRDVICKKLEVEVTDPFGAPLDIELVQDDPAKPIQVTYTPKNTGNHYAKIYVDGVLAFDVNVDVTDTGRKFSTSSSSTTTATTTSATASERGIPRRQYSNPQHQQDASLHLMLKDVEPRHLTARIQCPDGRVENVPLVHSGNNHFTINFQPKIDGVHVIDVFHRGQRVQGSPFRMPVTLSGESKAHLVRAEGTGLQHGVVGEQQSFAILVGEAGGGELKASINGPSKADITLTDFKDGICRAEYTTDEPGLYTISLSLDEQPIHGSPFKVFISPKSQSNSPPTKRPFTGESSTSQTEHDRHTVGQKSFENHRNSYESSADDVRSVNPLQAINRDEYDNNRYQGYTEKSSSQKHEFASKYDDTNSGRYTKAYGIHNSKVGDTKYHGNGERYDHGKGEFEGSARYDSTGARYDSTGARYEGQYENDKTEDVYQKLLSESTEYDQKHRQNFLTATAADVRKVVAEGSGLYEYIPGETANFTVNTSKAGRSYLFIGVVTSKGPSEEVNIHHRGEGVYNVSYKIPDRTRAVVIVKYGDREVMGSPFTVRPR</sequence>
<proteinExistence type="inferred from homology"/>
<protein>
    <recommendedName>
        <fullName evidence="6">Calponin-homology (CH) domain-containing protein</fullName>
    </recommendedName>
</protein>
<comment type="similarity">
    <text evidence="1">Belongs to the filamin family.</text>
</comment>
<dbReference type="FunFam" id="1.10.418.10:FF:000006">
    <property type="entry name" value="Filamin-B isoform A"/>
    <property type="match status" value="1"/>
</dbReference>
<dbReference type="InterPro" id="IPR001298">
    <property type="entry name" value="Filamin/ABP280_rpt"/>
</dbReference>
<dbReference type="Pfam" id="PF00307">
    <property type="entry name" value="CH"/>
    <property type="match status" value="2"/>
</dbReference>
<feature type="compositionally biased region" description="Low complexity" evidence="5">
    <location>
        <begin position="820"/>
        <end position="837"/>
    </location>
</feature>
<dbReference type="SUPFAM" id="SSF47576">
    <property type="entry name" value="Calponin-homology domain, CH-domain"/>
    <property type="match status" value="1"/>
</dbReference>
<dbReference type="Gene3D" id="2.60.40.10">
    <property type="entry name" value="Immunoglobulins"/>
    <property type="match status" value="9"/>
</dbReference>
<feature type="compositionally biased region" description="Basic and acidic residues" evidence="5">
    <location>
        <begin position="1044"/>
        <end position="1062"/>
    </location>
</feature>
<dbReference type="Proteomes" id="UP000783686">
    <property type="component" value="Unassembled WGS sequence"/>
</dbReference>
<feature type="repeat" description="Filamin" evidence="4">
    <location>
        <begin position="639"/>
        <end position="717"/>
    </location>
</feature>
<evidence type="ECO:0000259" key="6">
    <source>
        <dbReference type="PROSITE" id="PS50021"/>
    </source>
</evidence>
<evidence type="ECO:0000256" key="4">
    <source>
        <dbReference type="PROSITE-ProRule" id="PRU00087"/>
    </source>
</evidence>
<feature type="repeat" description="Filamin" evidence="4">
    <location>
        <begin position="428"/>
        <end position="532"/>
    </location>
</feature>
<feature type="repeat" description="Filamin" evidence="4">
    <location>
        <begin position="355"/>
        <end position="428"/>
    </location>
</feature>
<dbReference type="OrthoDB" id="18740at2759"/>
<dbReference type="PANTHER" id="PTHR38537:SF8">
    <property type="entry name" value="FILAMIN-A"/>
    <property type="match status" value="1"/>
</dbReference>
<accession>A0A811KS43</accession>
<evidence type="ECO:0000256" key="3">
    <source>
        <dbReference type="ARBA" id="ARBA00023203"/>
    </source>
</evidence>
<feature type="repeat" description="Filamin" evidence="4">
    <location>
        <begin position="718"/>
        <end position="802"/>
    </location>
</feature>
<feature type="repeat" description="Filamin" evidence="4">
    <location>
        <begin position="928"/>
        <end position="1020"/>
    </location>
</feature>
<dbReference type="PROSITE" id="PS50194">
    <property type="entry name" value="FILAMIN_REPEAT"/>
    <property type="match status" value="9"/>
</dbReference>
<comment type="caution">
    <text evidence="7">The sequence shown here is derived from an EMBL/GenBank/DDBJ whole genome shotgun (WGS) entry which is preliminary data.</text>
</comment>
<evidence type="ECO:0000256" key="5">
    <source>
        <dbReference type="SAM" id="MobiDB-lite"/>
    </source>
</evidence>
<dbReference type="InterPro" id="IPR013783">
    <property type="entry name" value="Ig-like_fold"/>
</dbReference>
<dbReference type="EMBL" id="CAJFDH010000004">
    <property type="protein sequence ID" value="CAD5218153.1"/>
    <property type="molecule type" value="Genomic_DNA"/>
</dbReference>
<dbReference type="InterPro" id="IPR036872">
    <property type="entry name" value="CH_dom_sf"/>
</dbReference>
<dbReference type="GO" id="GO:0051015">
    <property type="term" value="F:actin filament binding"/>
    <property type="evidence" value="ECO:0007669"/>
    <property type="project" value="InterPro"/>
</dbReference>
<keyword evidence="8" id="KW-1185">Reference proteome</keyword>
<gene>
    <name evidence="7" type="ORF">BOKJ2_LOCUS7363</name>
</gene>
<dbReference type="FunFam" id="2.60.40.10:FF:000096">
    <property type="entry name" value="filamin-C isoform X2"/>
    <property type="match status" value="1"/>
</dbReference>
<keyword evidence="2" id="KW-0677">Repeat</keyword>
<evidence type="ECO:0000313" key="7">
    <source>
        <dbReference type="EMBL" id="CAD5218153.1"/>
    </source>
</evidence>
<evidence type="ECO:0000256" key="1">
    <source>
        <dbReference type="ARBA" id="ARBA00009238"/>
    </source>
</evidence>
<feature type="compositionally biased region" description="Basic and acidic residues" evidence="5">
    <location>
        <begin position="1130"/>
        <end position="1149"/>
    </location>
</feature>
<feature type="repeat" description="Filamin" evidence="4">
    <location>
        <begin position="826"/>
        <end position="925"/>
    </location>
</feature>
<dbReference type="Pfam" id="PF00630">
    <property type="entry name" value="Filamin"/>
    <property type="match status" value="8"/>
</dbReference>
<reference evidence="7" key="1">
    <citation type="submission" date="2020-09" db="EMBL/GenBank/DDBJ databases">
        <authorList>
            <person name="Kikuchi T."/>
        </authorList>
    </citation>
    <scope>NUCLEOTIDE SEQUENCE</scope>
    <source>
        <strain evidence="7">SH1</strain>
    </source>
</reference>
<feature type="repeat" description="Filamin" evidence="4">
    <location>
        <begin position="244"/>
        <end position="340"/>
    </location>
</feature>
<dbReference type="SUPFAM" id="SSF81296">
    <property type="entry name" value="E set domains"/>
    <property type="match status" value="9"/>
</dbReference>
<dbReference type="Proteomes" id="UP000614601">
    <property type="component" value="Unassembled WGS sequence"/>
</dbReference>
<feature type="domain" description="Calponin-homology (CH)" evidence="6">
    <location>
        <begin position="22"/>
        <end position="129"/>
    </location>
</feature>
<feature type="repeat" description="Filamin" evidence="4">
    <location>
        <begin position="532"/>
        <end position="623"/>
    </location>
</feature>
<feature type="compositionally biased region" description="Polar residues" evidence="5">
    <location>
        <begin position="1087"/>
        <end position="1096"/>
    </location>
</feature>
<dbReference type="GO" id="GO:0030036">
    <property type="term" value="P:actin cytoskeleton organization"/>
    <property type="evidence" value="ECO:0007669"/>
    <property type="project" value="InterPro"/>
</dbReference>
<dbReference type="SMART" id="SM00033">
    <property type="entry name" value="CH"/>
    <property type="match status" value="2"/>
</dbReference>
<name>A0A811KS43_9BILA</name>
<feature type="compositionally biased region" description="Basic and acidic residues" evidence="5">
    <location>
        <begin position="1097"/>
        <end position="1108"/>
    </location>
</feature>